<dbReference type="Gene3D" id="2.102.10.10">
    <property type="entry name" value="Rieske [2Fe-2S] iron-sulphur domain"/>
    <property type="match status" value="1"/>
</dbReference>
<dbReference type="PANTHER" id="PTHR21266">
    <property type="entry name" value="IRON-SULFUR DOMAIN CONTAINING PROTEIN"/>
    <property type="match status" value="1"/>
</dbReference>
<evidence type="ECO:0000256" key="5">
    <source>
        <dbReference type="ARBA" id="ARBA00023014"/>
    </source>
</evidence>
<keyword evidence="1" id="KW-0001">2Fe-2S</keyword>
<keyword evidence="3 7" id="KW-0560">Oxidoreductase</keyword>
<evidence type="ECO:0000313" key="8">
    <source>
        <dbReference type="Proteomes" id="UP001161691"/>
    </source>
</evidence>
<dbReference type="Gene3D" id="3.90.380.10">
    <property type="entry name" value="Naphthalene 1,2-dioxygenase Alpha Subunit, Chain A, domain 1"/>
    <property type="match status" value="1"/>
</dbReference>
<evidence type="ECO:0000256" key="2">
    <source>
        <dbReference type="ARBA" id="ARBA00022723"/>
    </source>
</evidence>
<evidence type="ECO:0000313" key="7">
    <source>
        <dbReference type="EMBL" id="MDI4643970.1"/>
    </source>
</evidence>
<evidence type="ECO:0000259" key="6">
    <source>
        <dbReference type="PROSITE" id="PS51296"/>
    </source>
</evidence>
<dbReference type="Pfam" id="PF00355">
    <property type="entry name" value="Rieske"/>
    <property type="match status" value="1"/>
</dbReference>
<feature type="domain" description="Rieske" evidence="6">
    <location>
        <begin position="12"/>
        <end position="115"/>
    </location>
</feature>
<proteinExistence type="predicted"/>
<accession>A0ABT6TBD6</accession>
<organism evidence="7 8">
    <name type="scientific">Cohnella hashimotonis</name>
    <dbReference type="NCBI Taxonomy" id="2826895"/>
    <lineage>
        <taxon>Bacteria</taxon>
        <taxon>Bacillati</taxon>
        <taxon>Bacillota</taxon>
        <taxon>Bacilli</taxon>
        <taxon>Bacillales</taxon>
        <taxon>Paenibacillaceae</taxon>
        <taxon>Cohnella</taxon>
    </lineage>
</organism>
<dbReference type="SUPFAM" id="SSF50022">
    <property type="entry name" value="ISP domain"/>
    <property type="match status" value="1"/>
</dbReference>
<dbReference type="Pfam" id="PF19112">
    <property type="entry name" value="VanA_C"/>
    <property type="match status" value="1"/>
</dbReference>
<dbReference type="InterPro" id="IPR044043">
    <property type="entry name" value="VanA_C_cat"/>
</dbReference>
<dbReference type="RefSeq" id="WP_282907003.1">
    <property type="nucleotide sequence ID" value="NZ_JAGRPV010000001.1"/>
</dbReference>
<dbReference type="GO" id="GO:0051213">
    <property type="term" value="F:dioxygenase activity"/>
    <property type="evidence" value="ECO:0007669"/>
    <property type="project" value="UniProtKB-KW"/>
</dbReference>
<evidence type="ECO:0000256" key="1">
    <source>
        <dbReference type="ARBA" id="ARBA00022714"/>
    </source>
</evidence>
<keyword evidence="7" id="KW-0223">Dioxygenase</keyword>
<dbReference type="InterPro" id="IPR017941">
    <property type="entry name" value="Rieske_2Fe-2S"/>
</dbReference>
<dbReference type="InterPro" id="IPR036922">
    <property type="entry name" value="Rieske_2Fe-2S_sf"/>
</dbReference>
<dbReference type="InterPro" id="IPR050584">
    <property type="entry name" value="Cholesterol_7-desaturase"/>
</dbReference>
<keyword evidence="4" id="KW-0408">Iron</keyword>
<name>A0ABT6TBD6_9BACL</name>
<dbReference type="EC" id="1.14.13.-" evidence="7"/>
<sequence>MSEHDKVLMRQWHPVAYAHEIGEKPVSRVLMGERLVVFRTSSGIHAWKDLCIHRGAALSLGCVKDDTLVCPYHGWRYDGTGGCVLIPQQPPEQAITKQARTIVYECREEKEVVWVRLGSDSQAADLPPFPEWDDPAYKTVFCGPYPLRASAPRVIENFLDVGHLAFLHEGHLGDSAYPEIADYRVEISEAGIRSSEIDIYQPDPDSTGKSGIARYVYEVLGPTAARLSKTDPLTGHVFSILFAVSPIAQTESVVFVALARNYAFELPDAQFADFQTFILQQDQAVLESQRPELLPLDLQAELHLKADRLSIAYRKWLRERGVVWGTA</sequence>
<dbReference type="PANTHER" id="PTHR21266:SF60">
    <property type="entry name" value="3-KETOSTEROID-9-ALPHA-MONOOXYGENASE, OXYGENASE COMPONENT"/>
    <property type="match status" value="1"/>
</dbReference>
<comment type="caution">
    <text evidence="7">The sequence shown here is derived from an EMBL/GenBank/DDBJ whole genome shotgun (WGS) entry which is preliminary data.</text>
</comment>
<reference evidence="7" key="1">
    <citation type="submission" date="2023-04" db="EMBL/GenBank/DDBJ databases">
        <title>Comparative genomic analysis of Cohnella hashimotonis sp. nov., isolated from the International Space Station.</title>
        <authorList>
            <person name="Venkateswaran K."/>
            <person name="Simpson A."/>
        </authorList>
    </citation>
    <scope>NUCLEOTIDE SEQUENCE</scope>
    <source>
        <strain evidence="7">F6_2S_P_1</strain>
    </source>
</reference>
<dbReference type="SUPFAM" id="SSF55961">
    <property type="entry name" value="Bet v1-like"/>
    <property type="match status" value="1"/>
</dbReference>
<dbReference type="EMBL" id="JAGRPV010000001">
    <property type="protein sequence ID" value="MDI4643970.1"/>
    <property type="molecule type" value="Genomic_DNA"/>
</dbReference>
<dbReference type="PROSITE" id="PS51296">
    <property type="entry name" value="RIESKE"/>
    <property type="match status" value="1"/>
</dbReference>
<evidence type="ECO:0000256" key="4">
    <source>
        <dbReference type="ARBA" id="ARBA00023004"/>
    </source>
</evidence>
<gene>
    <name evidence="7" type="ORF">KB449_03320</name>
</gene>
<evidence type="ECO:0000256" key="3">
    <source>
        <dbReference type="ARBA" id="ARBA00023002"/>
    </source>
</evidence>
<dbReference type="Proteomes" id="UP001161691">
    <property type="component" value="Unassembled WGS sequence"/>
</dbReference>
<keyword evidence="5" id="KW-0411">Iron-sulfur</keyword>
<keyword evidence="2" id="KW-0479">Metal-binding</keyword>
<keyword evidence="8" id="KW-1185">Reference proteome</keyword>
<protein>
    <submittedName>
        <fullName evidence="7">Aromatic ring-hydroxylating dioxygenase subunit alpha</fullName>
        <ecNumber evidence="7">1.14.13.-</ecNumber>
    </submittedName>
</protein>